<dbReference type="Proteomes" id="UP000886595">
    <property type="component" value="Unassembled WGS sequence"/>
</dbReference>
<dbReference type="SUPFAM" id="SSF48576">
    <property type="entry name" value="Terpenoid synthases"/>
    <property type="match status" value="1"/>
</dbReference>
<evidence type="ECO:0000256" key="3">
    <source>
        <dbReference type="ARBA" id="ARBA00023211"/>
    </source>
</evidence>
<dbReference type="Pfam" id="PF03936">
    <property type="entry name" value="Terpene_synth_C"/>
    <property type="match status" value="1"/>
</dbReference>
<evidence type="ECO:0000259" key="7">
    <source>
        <dbReference type="Pfam" id="PF03936"/>
    </source>
</evidence>
<dbReference type="InterPro" id="IPR008930">
    <property type="entry name" value="Terpenoid_cyclase/PrenylTrfase"/>
</dbReference>
<gene>
    <name evidence="8" type="ORF">Bca52824_011634</name>
</gene>
<dbReference type="OrthoDB" id="1078604at2759"/>
<dbReference type="Pfam" id="PF01397">
    <property type="entry name" value="Terpene_synth"/>
    <property type="match status" value="1"/>
</dbReference>
<evidence type="ECO:0000256" key="2">
    <source>
        <dbReference type="ARBA" id="ARBA00022842"/>
    </source>
</evidence>
<evidence type="ECO:0000313" key="8">
    <source>
        <dbReference type="EMBL" id="KAG2318421.1"/>
    </source>
</evidence>
<dbReference type="SUPFAM" id="SSF48239">
    <property type="entry name" value="Terpenoid cyclases/Protein prenyltransferases"/>
    <property type="match status" value="1"/>
</dbReference>
<dbReference type="InterPro" id="IPR050148">
    <property type="entry name" value="Terpene_synthase-like"/>
</dbReference>
<dbReference type="GO" id="GO:0016102">
    <property type="term" value="P:diterpenoid biosynthetic process"/>
    <property type="evidence" value="ECO:0007669"/>
    <property type="project" value="InterPro"/>
</dbReference>
<protein>
    <submittedName>
        <fullName evidence="8">Uncharacterized protein</fullName>
    </submittedName>
</protein>
<dbReference type="InterPro" id="IPR036965">
    <property type="entry name" value="Terpene_synth_N_sf"/>
</dbReference>
<feature type="domain" description="Terpene synthase N-terminal" evidence="6">
    <location>
        <begin position="142"/>
        <end position="215"/>
    </location>
</feature>
<dbReference type="Gene3D" id="1.10.600.10">
    <property type="entry name" value="Farnesyl Diphosphate Synthase"/>
    <property type="match status" value="1"/>
</dbReference>
<dbReference type="PANTHER" id="PTHR31225">
    <property type="entry name" value="OS04G0344100 PROTEIN-RELATED"/>
    <property type="match status" value="1"/>
</dbReference>
<dbReference type="GO" id="GO:0010333">
    <property type="term" value="F:terpene synthase activity"/>
    <property type="evidence" value="ECO:0007669"/>
    <property type="project" value="InterPro"/>
</dbReference>
<feature type="domain" description="Terpene synthase metal-binding" evidence="7">
    <location>
        <begin position="272"/>
        <end position="500"/>
    </location>
</feature>
<evidence type="ECO:0000259" key="6">
    <source>
        <dbReference type="Pfam" id="PF01397"/>
    </source>
</evidence>
<evidence type="ECO:0000256" key="4">
    <source>
        <dbReference type="ARBA" id="ARBA00023239"/>
    </source>
</evidence>
<dbReference type="InterPro" id="IPR008949">
    <property type="entry name" value="Isoprenoid_synthase_dom_sf"/>
</dbReference>
<keyword evidence="3" id="KW-0464">Manganese</keyword>
<sequence length="560" mass="63984">METIAVFGSKLRFHFSLPSRNSLFLPPIFKFHSFPPAAFPDKPRKHVCLKATPSTSPTSDGQLGNRKFRKLPPSEWTDRFHSVPLDVSEMDALKREIDTLKPKVKNTFMSSQGIERILMIYLLVNLGLAYHFEDEIHDTLNENVFTRFKESDGNFKETLKGDAKGILSLHEAAHLRTAKDYILEEALSFTSNHLKSLAAGGTCPPHLSMHIQDALCLSQHWNMEMLVTVKYIPFYEQEEDHDEMLLRFAKISFKLLQLQYIQDLKILTNWYKEVDIASKVPPYLKHRIVENYFLVQAVFSNPQYYTILGITDDTFDRYASLPEAEILANSLERWSPDHAMDKQPEYLKAVLNFILDTFEDFEKELRPGGKPCSVEANIEELKAVVKANFDHAKWAQAGHLPSFEEYMEVAEVDITVCAALAGCFISLGKMATKEAYEWLKSRPRLVKSLCVRGRLVNDITGLEEDMRRGQITNAVNCYMKQYGVTKQNALRELHKMVADTDIIINEELLTTTGVSRLVLKTVMGLAQSIAVCYNGYEGFAHPDGKIKEYMISMFVDQIRL</sequence>
<evidence type="ECO:0000256" key="1">
    <source>
        <dbReference type="ARBA" id="ARBA00022723"/>
    </source>
</evidence>
<dbReference type="GO" id="GO:0000287">
    <property type="term" value="F:magnesium ion binding"/>
    <property type="evidence" value="ECO:0007669"/>
    <property type="project" value="InterPro"/>
</dbReference>
<reference evidence="8 9" key="1">
    <citation type="submission" date="2020-02" db="EMBL/GenBank/DDBJ databases">
        <authorList>
            <person name="Ma Q."/>
            <person name="Huang Y."/>
            <person name="Song X."/>
            <person name="Pei D."/>
        </authorList>
    </citation>
    <scope>NUCLEOTIDE SEQUENCE [LARGE SCALE GENOMIC DNA]</scope>
    <source>
        <strain evidence="8">Sxm20200214</strain>
        <tissue evidence="8">Leaf</tissue>
    </source>
</reference>
<dbReference type="Gene3D" id="1.50.10.130">
    <property type="entry name" value="Terpene synthase, N-terminal domain"/>
    <property type="match status" value="2"/>
</dbReference>
<dbReference type="PANTHER" id="PTHR31225:SF242">
    <property type="entry name" value="TERPENOID SYNTHASE 9"/>
    <property type="match status" value="1"/>
</dbReference>
<accession>A0A8X7VVG1</accession>
<evidence type="ECO:0000313" key="9">
    <source>
        <dbReference type="Proteomes" id="UP000886595"/>
    </source>
</evidence>
<organism evidence="8 9">
    <name type="scientific">Brassica carinata</name>
    <name type="common">Ethiopian mustard</name>
    <name type="synonym">Abyssinian cabbage</name>
    <dbReference type="NCBI Taxonomy" id="52824"/>
    <lineage>
        <taxon>Eukaryota</taxon>
        <taxon>Viridiplantae</taxon>
        <taxon>Streptophyta</taxon>
        <taxon>Embryophyta</taxon>
        <taxon>Tracheophyta</taxon>
        <taxon>Spermatophyta</taxon>
        <taxon>Magnoliopsida</taxon>
        <taxon>eudicotyledons</taxon>
        <taxon>Gunneridae</taxon>
        <taxon>Pentapetalae</taxon>
        <taxon>rosids</taxon>
        <taxon>malvids</taxon>
        <taxon>Brassicales</taxon>
        <taxon>Brassicaceae</taxon>
        <taxon>Brassiceae</taxon>
        <taxon>Brassica</taxon>
    </lineage>
</organism>
<keyword evidence="1" id="KW-0479">Metal-binding</keyword>
<dbReference type="InterPro" id="IPR044814">
    <property type="entry name" value="Terpene_cyclase_plant_C1"/>
</dbReference>
<dbReference type="AlphaFoldDB" id="A0A8X7VVG1"/>
<comment type="caution">
    <text evidence="8">The sequence shown here is derived from an EMBL/GenBank/DDBJ whole genome shotgun (WGS) entry which is preliminary data.</text>
</comment>
<keyword evidence="2" id="KW-0460">Magnesium</keyword>
<dbReference type="EMBL" id="JAAMPC010000003">
    <property type="protein sequence ID" value="KAG2318421.1"/>
    <property type="molecule type" value="Genomic_DNA"/>
</dbReference>
<keyword evidence="9" id="KW-1185">Reference proteome</keyword>
<dbReference type="InterPro" id="IPR005630">
    <property type="entry name" value="Terpene_synthase_metal-bd"/>
</dbReference>
<keyword evidence="4" id="KW-0456">Lyase</keyword>
<comment type="similarity">
    <text evidence="5">Belongs to the terpene synthase family. Tpsa subfamily.</text>
</comment>
<proteinExistence type="inferred from homology"/>
<name>A0A8X7VVG1_BRACI</name>
<evidence type="ECO:0000256" key="5">
    <source>
        <dbReference type="ARBA" id="ARBA00038405"/>
    </source>
</evidence>
<dbReference type="InterPro" id="IPR001906">
    <property type="entry name" value="Terpene_synth_N"/>
</dbReference>
<dbReference type="CDD" id="cd00684">
    <property type="entry name" value="Terpene_cyclase_plant_C1"/>
    <property type="match status" value="1"/>
</dbReference>